<dbReference type="EMBL" id="LT629710">
    <property type="protein sequence ID" value="SDP09256.1"/>
    <property type="molecule type" value="Genomic_DNA"/>
</dbReference>
<name>A0A1H0PXK0_9ACTN</name>
<dbReference type="RefSeq" id="WP_090476963.1">
    <property type="nucleotide sequence ID" value="NZ_LT629710.1"/>
</dbReference>
<proteinExistence type="predicted"/>
<keyword evidence="2" id="KW-1185">Reference proteome</keyword>
<dbReference type="Proteomes" id="UP000198741">
    <property type="component" value="Chromosome I"/>
</dbReference>
<gene>
    <name evidence="1" type="ORF">SAMN04515671_2919</name>
</gene>
<sequence>MGRTRIVLNEKGFRELRRSPEVEADLVARGRRVAAAAGAGFEAQSWIGRNRNRVTVRTATPEARAADAREHKLLGALDAGR</sequence>
<dbReference type="STRING" id="1090615.SAMN04515671_2919"/>
<evidence type="ECO:0000313" key="2">
    <source>
        <dbReference type="Proteomes" id="UP000198741"/>
    </source>
</evidence>
<organism evidence="1 2">
    <name type="scientific">Nakamurella panacisegetis</name>
    <dbReference type="NCBI Taxonomy" id="1090615"/>
    <lineage>
        <taxon>Bacteria</taxon>
        <taxon>Bacillati</taxon>
        <taxon>Actinomycetota</taxon>
        <taxon>Actinomycetes</taxon>
        <taxon>Nakamurellales</taxon>
        <taxon>Nakamurellaceae</taxon>
        <taxon>Nakamurella</taxon>
    </lineage>
</organism>
<evidence type="ECO:0000313" key="1">
    <source>
        <dbReference type="EMBL" id="SDP09256.1"/>
    </source>
</evidence>
<dbReference type="AlphaFoldDB" id="A0A1H0PXK0"/>
<accession>A0A1H0PXK0</accession>
<reference evidence="1 2" key="1">
    <citation type="submission" date="2016-10" db="EMBL/GenBank/DDBJ databases">
        <authorList>
            <person name="de Groot N.N."/>
        </authorList>
    </citation>
    <scope>NUCLEOTIDE SEQUENCE [LARGE SCALE GENOMIC DNA]</scope>
    <source>
        <strain evidence="2">P4-7,KCTC 19426,CECT 7604</strain>
    </source>
</reference>
<protein>
    <submittedName>
        <fullName evidence="1">Uncharacterized protein</fullName>
    </submittedName>
</protein>